<comment type="caution">
    <text evidence="2">The sequence shown here is derived from an EMBL/GenBank/DDBJ whole genome shotgun (WGS) entry which is preliminary data.</text>
</comment>
<feature type="transmembrane region" description="Helical" evidence="1">
    <location>
        <begin position="23"/>
        <end position="43"/>
    </location>
</feature>
<name>X1D1S0_9ZZZZ</name>
<sequence length="45" mass="5180">ALRAVPVEKGEHRVLFTFDRSNFTKGLFITLITLLISAVIIYFRI</sequence>
<gene>
    <name evidence="2" type="ORF">S01H4_48139</name>
</gene>
<keyword evidence="1" id="KW-0472">Membrane</keyword>
<protein>
    <submittedName>
        <fullName evidence="2">Uncharacterized protein</fullName>
    </submittedName>
</protein>
<feature type="non-terminal residue" evidence="2">
    <location>
        <position position="1"/>
    </location>
</feature>
<dbReference type="AlphaFoldDB" id="X1D1S0"/>
<evidence type="ECO:0000256" key="1">
    <source>
        <dbReference type="SAM" id="Phobius"/>
    </source>
</evidence>
<evidence type="ECO:0000313" key="2">
    <source>
        <dbReference type="EMBL" id="GAG90441.1"/>
    </source>
</evidence>
<dbReference type="EMBL" id="BART01027103">
    <property type="protein sequence ID" value="GAG90441.1"/>
    <property type="molecule type" value="Genomic_DNA"/>
</dbReference>
<accession>X1D1S0</accession>
<keyword evidence="1" id="KW-0812">Transmembrane</keyword>
<reference evidence="2" key="1">
    <citation type="journal article" date="2014" name="Front. Microbiol.">
        <title>High frequency of phylogenetically diverse reductive dehalogenase-homologous genes in deep subseafloor sedimentary metagenomes.</title>
        <authorList>
            <person name="Kawai M."/>
            <person name="Futagami T."/>
            <person name="Toyoda A."/>
            <person name="Takaki Y."/>
            <person name="Nishi S."/>
            <person name="Hori S."/>
            <person name="Arai W."/>
            <person name="Tsubouchi T."/>
            <person name="Morono Y."/>
            <person name="Uchiyama I."/>
            <person name="Ito T."/>
            <person name="Fujiyama A."/>
            <person name="Inagaki F."/>
            <person name="Takami H."/>
        </authorList>
    </citation>
    <scope>NUCLEOTIDE SEQUENCE</scope>
    <source>
        <strain evidence="2">Expedition CK06-06</strain>
    </source>
</reference>
<keyword evidence="1" id="KW-1133">Transmembrane helix</keyword>
<organism evidence="2">
    <name type="scientific">marine sediment metagenome</name>
    <dbReference type="NCBI Taxonomy" id="412755"/>
    <lineage>
        <taxon>unclassified sequences</taxon>
        <taxon>metagenomes</taxon>
        <taxon>ecological metagenomes</taxon>
    </lineage>
</organism>
<proteinExistence type="predicted"/>